<keyword evidence="3 8" id="KW-0812">Transmembrane</keyword>
<comment type="caution">
    <text evidence="11">The sequence shown here is derived from an EMBL/GenBank/DDBJ whole genome shotgun (WGS) entry which is preliminary data.</text>
</comment>
<name>A0A178VTN9_ARATH</name>
<evidence type="ECO:0000256" key="8">
    <source>
        <dbReference type="RuleBase" id="RU003827"/>
    </source>
</evidence>
<organism evidence="11 12">
    <name type="scientific">Arabidopsis thaliana</name>
    <name type="common">Mouse-ear cress</name>
    <dbReference type="NCBI Taxonomy" id="3702"/>
    <lineage>
        <taxon>Eukaryota</taxon>
        <taxon>Viridiplantae</taxon>
        <taxon>Streptophyta</taxon>
        <taxon>Embryophyta</taxon>
        <taxon>Tracheophyta</taxon>
        <taxon>Spermatophyta</taxon>
        <taxon>Magnoliopsida</taxon>
        <taxon>eudicotyledons</taxon>
        <taxon>Gunneridae</taxon>
        <taxon>Pentapetalae</taxon>
        <taxon>rosids</taxon>
        <taxon>malvids</taxon>
        <taxon>Brassicales</taxon>
        <taxon>Brassicaceae</taxon>
        <taxon>Camelineae</taxon>
        <taxon>Arabidopsis</taxon>
    </lineage>
</organism>
<evidence type="ECO:0000256" key="5">
    <source>
        <dbReference type="ARBA" id="ARBA00022989"/>
    </source>
</evidence>
<accession>A0A178VTN9</accession>
<feature type="signal peptide" evidence="9">
    <location>
        <begin position="1"/>
        <end position="22"/>
    </location>
</feature>
<evidence type="ECO:0000256" key="2">
    <source>
        <dbReference type="ARBA" id="ARBA00007104"/>
    </source>
</evidence>
<dbReference type="Pfam" id="PF01105">
    <property type="entry name" value="EMP24_GP25L"/>
    <property type="match status" value="1"/>
</dbReference>
<dbReference type="PANTHER" id="PTHR22811">
    <property type="entry name" value="TRANSMEMBRANE EMP24 DOMAIN-CONTAINING PROTEIN"/>
    <property type="match status" value="1"/>
</dbReference>
<sequence length="245" mass="27890">MDLRRSSILLLIIALLSPRTLSMRYELKSSKTKCIGEEIHENAMSIGKYFIVNPNEYHHPLPDSHKIIVKVMPPQGKNLHEADNVEAGQFSFTAYENGSYVACITAVDYKPETTLTIDFDWKTGVHSKEWTNVAKKSQVDMMEYQVKTLMDTVISIHEEMYYLREREEEMQELNRSTNSKMAWLSFGSLVVCLSVAGKEKANSCDDYPEIPPAMNKHTGNKLSMKKDNMIPSNQHYKMGVATDVG</sequence>
<dbReference type="EMBL" id="LUHQ01000002">
    <property type="protein sequence ID" value="OAP09790.1"/>
    <property type="molecule type" value="Genomic_DNA"/>
</dbReference>
<keyword evidence="7" id="KW-0472">Membrane</keyword>
<evidence type="ECO:0000256" key="4">
    <source>
        <dbReference type="ARBA" id="ARBA00022729"/>
    </source>
</evidence>
<evidence type="ECO:0000313" key="11">
    <source>
        <dbReference type="EMBL" id="OAP09790.1"/>
    </source>
</evidence>
<evidence type="ECO:0000313" key="12">
    <source>
        <dbReference type="Proteomes" id="UP000078284"/>
    </source>
</evidence>
<keyword evidence="6" id="KW-0175">Coiled coil</keyword>
<feature type="domain" description="GOLD" evidence="10">
    <location>
        <begin position="32"/>
        <end position="148"/>
    </location>
</feature>
<comment type="subcellular location">
    <subcellularLocation>
        <location evidence="1 8">Membrane</location>
        <topology evidence="1 8">Single-pass type I membrane protein</topology>
    </subcellularLocation>
</comment>
<evidence type="ECO:0000256" key="1">
    <source>
        <dbReference type="ARBA" id="ARBA00004479"/>
    </source>
</evidence>
<dbReference type="Proteomes" id="UP000078284">
    <property type="component" value="Chromosome 2"/>
</dbReference>
<evidence type="ECO:0000256" key="9">
    <source>
        <dbReference type="SAM" id="SignalP"/>
    </source>
</evidence>
<dbReference type="ExpressionAtlas" id="A0A178VTN9">
    <property type="expression patterns" value="baseline and differential"/>
</dbReference>
<comment type="similarity">
    <text evidence="2 8">Belongs to the EMP24/GP25L family.</text>
</comment>
<dbReference type="PROSITE" id="PS50866">
    <property type="entry name" value="GOLD"/>
    <property type="match status" value="1"/>
</dbReference>
<evidence type="ECO:0000256" key="3">
    <source>
        <dbReference type="ARBA" id="ARBA00022692"/>
    </source>
</evidence>
<dbReference type="AlphaFoldDB" id="A0A178VTN9"/>
<dbReference type="SMART" id="SM01190">
    <property type="entry name" value="EMP24_GP25L"/>
    <property type="match status" value="1"/>
</dbReference>
<keyword evidence="5" id="KW-1133">Transmembrane helix</keyword>
<protein>
    <recommendedName>
        <fullName evidence="10">GOLD domain-containing protein</fullName>
    </recommendedName>
</protein>
<proteinExistence type="inferred from homology"/>
<dbReference type="InterPro" id="IPR009038">
    <property type="entry name" value="GOLD_dom"/>
</dbReference>
<evidence type="ECO:0000256" key="6">
    <source>
        <dbReference type="ARBA" id="ARBA00023054"/>
    </source>
</evidence>
<feature type="chain" id="PRO_5008095259" description="GOLD domain-containing protein" evidence="9">
    <location>
        <begin position="23"/>
        <end position="245"/>
    </location>
</feature>
<reference evidence="12" key="1">
    <citation type="journal article" date="2016" name="Proc. Natl. Acad. Sci. U.S.A.">
        <title>Chromosome-level assembly of Arabidopsis thaliana Ler reveals the extent of translocation and inversion polymorphisms.</title>
        <authorList>
            <person name="Zapata L."/>
            <person name="Ding J."/>
            <person name="Willing E.M."/>
            <person name="Hartwig B."/>
            <person name="Bezdan D."/>
            <person name="Jiao W.B."/>
            <person name="Patel V."/>
            <person name="Velikkakam James G."/>
            <person name="Koornneef M."/>
            <person name="Ossowski S."/>
            <person name="Schneeberger K."/>
        </authorList>
    </citation>
    <scope>NUCLEOTIDE SEQUENCE [LARGE SCALE GENOMIC DNA]</scope>
    <source>
        <strain evidence="12">cv. Landsberg erecta</strain>
    </source>
</reference>
<dbReference type="InterPro" id="IPR015720">
    <property type="entry name" value="Emp24-like"/>
</dbReference>
<evidence type="ECO:0000259" key="10">
    <source>
        <dbReference type="PROSITE" id="PS50866"/>
    </source>
</evidence>
<dbReference type="GO" id="GO:0016020">
    <property type="term" value="C:membrane"/>
    <property type="evidence" value="ECO:0007669"/>
    <property type="project" value="UniProtKB-SubCell"/>
</dbReference>
<evidence type="ECO:0000256" key="7">
    <source>
        <dbReference type="ARBA" id="ARBA00023136"/>
    </source>
</evidence>
<gene>
    <name evidence="11" type="ordered locus">AXX17_At2g02010</name>
</gene>
<keyword evidence="4 9" id="KW-0732">Signal</keyword>